<feature type="domain" description="Glucose-methanol-choline oxidoreductase N-terminal" evidence="14">
    <location>
        <begin position="258"/>
        <end position="484"/>
    </location>
</feature>
<keyword evidence="6" id="KW-0285">Flavoprotein</keyword>
<organism evidence="16 17">
    <name type="scientific">Genlisea aurea</name>
    <dbReference type="NCBI Taxonomy" id="192259"/>
    <lineage>
        <taxon>Eukaryota</taxon>
        <taxon>Viridiplantae</taxon>
        <taxon>Streptophyta</taxon>
        <taxon>Embryophyta</taxon>
        <taxon>Tracheophyta</taxon>
        <taxon>Spermatophyta</taxon>
        <taxon>Magnoliopsida</taxon>
        <taxon>eudicotyledons</taxon>
        <taxon>Gunneridae</taxon>
        <taxon>Pentapetalae</taxon>
        <taxon>asterids</taxon>
        <taxon>lamiids</taxon>
        <taxon>Lamiales</taxon>
        <taxon>Lentibulariaceae</taxon>
        <taxon>Genlisea</taxon>
    </lineage>
</organism>
<dbReference type="PIRSF" id="PIRSF028937">
    <property type="entry name" value="Lg_Ch_AO"/>
    <property type="match status" value="1"/>
</dbReference>
<dbReference type="EC" id="1.1.3.20" evidence="5"/>
<evidence type="ECO:0000256" key="2">
    <source>
        <dbReference type="ARBA" id="ARBA00003842"/>
    </source>
</evidence>
<feature type="active site" description="Proton acceptor" evidence="12">
    <location>
        <position position="656"/>
    </location>
</feature>
<feature type="non-terminal residue" evidence="16">
    <location>
        <position position="725"/>
    </location>
</feature>
<dbReference type="EMBL" id="AUSU01004965">
    <property type="protein sequence ID" value="EPS64229.1"/>
    <property type="molecule type" value="Genomic_DNA"/>
</dbReference>
<keyword evidence="17" id="KW-1185">Reference proteome</keyword>
<evidence type="ECO:0000256" key="6">
    <source>
        <dbReference type="ARBA" id="ARBA00022630"/>
    </source>
</evidence>
<evidence type="ECO:0000256" key="12">
    <source>
        <dbReference type="PIRSR" id="PIRSR028937-1"/>
    </source>
</evidence>
<comment type="subcellular location">
    <subcellularLocation>
        <location evidence="3">Membrane</location>
    </subcellularLocation>
</comment>
<evidence type="ECO:0000256" key="9">
    <source>
        <dbReference type="ARBA" id="ARBA00022989"/>
    </source>
</evidence>
<evidence type="ECO:0000313" key="17">
    <source>
        <dbReference type="Proteomes" id="UP000015453"/>
    </source>
</evidence>
<dbReference type="GO" id="GO:0050660">
    <property type="term" value="F:flavin adenine dinucleotide binding"/>
    <property type="evidence" value="ECO:0007669"/>
    <property type="project" value="InterPro"/>
</dbReference>
<dbReference type="Pfam" id="PF00732">
    <property type="entry name" value="GMC_oxred_N"/>
    <property type="match status" value="1"/>
</dbReference>
<comment type="similarity">
    <text evidence="4">Belongs to the GMC oxidoreductase family.</text>
</comment>
<gene>
    <name evidence="16" type="ORF">M569_10552</name>
</gene>
<name>S8CBB4_9LAMI</name>
<comment type="function">
    <text evidence="2">Long-chain fatty alcohol oxidase involved in the omega-oxidation pathway of lipid degradation.</text>
</comment>
<sequence length="725" mass="78881">MSGTGAGVLETLSAVCDAFLPSIDDGGGIDIDPSAADFYRTSASMSETPRGVMEMLAKARHPKISLAVPALWFLSTRIGSVVLCGRRCVGGGKLVKRFSELPVEEREEILAYWSRHFLPHLRIFYHSLKFFTLLRFFTHVDENGENVSWKAIGYCGPDPTRNGGPFEVGPLHRGIINLDREREPPPSRALSLYGFPVSKGGEGGVSFTIECDAVVVGSGSGGGVVAGVLAKSGHKVLVIEKGSYSARSDLTLLEGQSMERMYLEKGLLASDDMSVLFVAGSTVGGGSTINWSASIRTPPHVRREWSDECGLRLFQSEDYDDALDVVSERMSVQKEVEDEGLANMVLRRGCETLGYAVENIPRNAPSDHYCGWCSFGCRDGRKHGTSETWLVDLVESGNGAILPNCEAIKVITQMKKTTTINDGRSKKAVGITFRFRNPNGDEEIAAVRARAVVSSCGAICTPPLLKRSGLKNPNIGRNLHIHPVVMAWGYFPATNPWPEADKRSYEGGIMTAMAKSRTGDTIIQTPSLHPGMFSALTPWISGRDIKNRMLKFSRTAHIFSLARDAGSGTVTSESNISYRLDDADRENLGSGLEEVLRVLAAAGAEEIGTHHRDGRSLKVKKKDRDDQAALLERFIKEESRKPLEKESLSSPICSAHQMGSCRMGTDPLRSAVDPNGETWEVGGLFVADTSVFPTALGVNPMLTVQAISYCISKSVLNHLKCNKYT</sequence>
<proteinExistence type="inferred from homology"/>
<comment type="catalytic activity">
    <reaction evidence="1">
        <text>a long-chain primary fatty alcohol + O2 = a long-chain fatty aldehyde + H2O2</text>
        <dbReference type="Rhea" id="RHEA:22756"/>
        <dbReference type="ChEBI" id="CHEBI:15379"/>
        <dbReference type="ChEBI" id="CHEBI:16240"/>
        <dbReference type="ChEBI" id="CHEBI:17176"/>
        <dbReference type="ChEBI" id="CHEBI:77396"/>
        <dbReference type="EC" id="1.1.3.20"/>
    </reaction>
</comment>
<keyword evidence="8 13" id="KW-0274">FAD</keyword>
<evidence type="ECO:0000259" key="15">
    <source>
        <dbReference type="Pfam" id="PF05199"/>
    </source>
</evidence>
<comment type="caution">
    <text evidence="16">The sequence shown here is derived from an EMBL/GenBank/DDBJ whole genome shotgun (WGS) entry which is preliminary data.</text>
</comment>
<protein>
    <recommendedName>
        <fullName evidence="5">long-chain-alcohol oxidase</fullName>
        <ecNumber evidence="5">1.1.3.20</ecNumber>
    </recommendedName>
</protein>
<keyword evidence="9" id="KW-1133">Transmembrane helix</keyword>
<evidence type="ECO:0000256" key="8">
    <source>
        <dbReference type="ARBA" id="ARBA00022827"/>
    </source>
</evidence>
<dbReference type="InterPro" id="IPR012400">
    <property type="entry name" value="Long_Oxdase"/>
</dbReference>
<dbReference type="GO" id="GO:0046577">
    <property type="term" value="F:long-chain-alcohol oxidase activity"/>
    <property type="evidence" value="ECO:0007669"/>
    <property type="project" value="UniProtKB-EC"/>
</dbReference>
<dbReference type="PANTHER" id="PTHR46056">
    <property type="entry name" value="LONG-CHAIN-ALCOHOL OXIDASE"/>
    <property type="match status" value="1"/>
</dbReference>
<feature type="binding site" evidence="13">
    <location>
        <begin position="211"/>
        <end position="226"/>
    </location>
    <ligand>
        <name>FAD</name>
        <dbReference type="ChEBI" id="CHEBI:57692"/>
    </ligand>
</feature>
<keyword evidence="11" id="KW-0472">Membrane</keyword>
<keyword evidence="10" id="KW-0560">Oxidoreductase</keyword>
<evidence type="ECO:0000256" key="11">
    <source>
        <dbReference type="ARBA" id="ARBA00023136"/>
    </source>
</evidence>
<evidence type="ECO:0000256" key="4">
    <source>
        <dbReference type="ARBA" id="ARBA00010790"/>
    </source>
</evidence>
<dbReference type="PANTHER" id="PTHR46056:SF4">
    <property type="entry name" value="LONG-CHAIN-ALCOHOL OXIDASE FAO4A"/>
    <property type="match status" value="1"/>
</dbReference>
<evidence type="ECO:0000256" key="7">
    <source>
        <dbReference type="ARBA" id="ARBA00022692"/>
    </source>
</evidence>
<evidence type="ECO:0000256" key="13">
    <source>
        <dbReference type="PIRSR" id="PIRSR028937-2"/>
    </source>
</evidence>
<dbReference type="GO" id="GO:0016020">
    <property type="term" value="C:membrane"/>
    <property type="evidence" value="ECO:0007669"/>
    <property type="project" value="UniProtKB-SubCell"/>
</dbReference>
<evidence type="ECO:0000256" key="5">
    <source>
        <dbReference type="ARBA" id="ARBA00013125"/>
    </source>
</evidence>
<dbReference type="InterPro" id="IPR007867">
    <property type="entry name" value="GMC_OxRtase_C"/>
</dbReference>
<dbReference type="Gene3D" id="3.50.50.60">
    <property type="entry name" value="FAD/NAD(P)-binding domain"/>
    <property type="match status" value="2"/>
</dbReference>
<keyword evidence="7" id="KW-0812">Transmembrane</keyword>
<reference evidence="16 17" key="1">
    <citation type="journal article" date="2013" name="BMC Genomics">
        <title>The miniature genome of a carnivorous plant Genlisea aurea contains a low number of genes and short non-coding sequences.</title>
        <authorList>
            <person name="Leushkin E.V."/>
            <person name="Sutormin R.A."/>
            <person name="Nabieva E.R."/>
            <person name="Penin A.A."/>
            <person name="Kondrashov A.S."/>
            <person name="Logacheva M.D."/>
        </authorList>
    </citation>
    <scope>NUCLEOTIDE SEQUENCE [LARGE SCALE GENOMIC DNA]</scope>
</reference>
<evidence type="ECO:0000256" key="10">
    <source>
        <dbReference type="ARBA" id="ARBA00023002"/>
    </source>
</evidence>
<dbReference type="InterPro" id="IPR000172">
    <property type="entry name" value="GMC_OxRdtase_N"/>
</dbReference>
<dbReference type="SUPFAM" id="SSF51905">
    <property type="entry name" value="FAD/NAD(P)-binding domain"/>
    <property type="match status" value="1"/>
</dbReference>
<dbReference type="AlphaFoldDB" id="S8CBB4"/>
<evidence type="ECO:0000313" key="16">
    <source>
        <dbReference type="EMBL" id="EPS64229.1"/>
    </source>
</evidence>
<dbReference type="Pfam" id="PF05199">
    <property type="entry name" value="GMC_oxred_C"/>
    <property type="match status" value="1"/>
</dbReference>
<evidence type="ECO:0000256" key="1">
    <source>
        <dbReference type="ARBA" id="ARBA00000920"/>
    </source>
</evidence>
<dbReference type="InterPro" id="IPR036188">
    <property type="entry name" value="FAD/NAD-bd_sf"/>
</dbReference>
<evidence type="ECO:0000259" key="14">
    <source>
        <dbReference type="Pfam" id="PF00732"/>
    </source>
</evidence>
<feature type="domain" description="Glucose-methanol-choline oxidoreductase C-terminal" evidence="15">
    <location>
        <begin position="574"/>
        <end position="707"/>
    </location>
</feature>
<accession>S8CBB4</accession>
<dbReference type="Proteomes" id="UP000015453">
    <property type="component" value="Unassembled WGS sequence"/>
</dbReference>
<evidence type="ECO:0000256" key="3">
    <source>
        <dbReference type="ARBA" id="ARBA00004370"/>
    </source>
</evidence>
<dbReference type="OrthoDB" id="269227at2759"/>